<gene>
    <name evidence="3" type="ORF">GB883_17950</name>
</gene>
<feature type="region of interest" description="Disordered" evidence="1">
    <location>
        <begin position="1"/>
        <end position="22"/>
    </location>
</feature>
<dbReference type="AlphaFoldDB" id="A0A7J5UK60"/>
<keyword evidence="2" id="KW-0812">Transmembrane</keyword>
<feature type="transmembrane region" description="Helical" evidence="2">
    <location>
        <begin position="26"/>
        <end position="47"/>
    </location>
</feature>
<evidence type="ECO:0000313" key="3">
    <source>
        <dbReference type="EMBL" id="KAE8762716.1"/>
    </source>
</evidence>
<name>A0A7J5UK60_9MICO</name>
<dbReference type="EMBL" id="WHJE01000132">
    <property type="protein sequence ID" value="KAE8762716.1"/>
    <property type="molecule type" value="Genomic_DNA"/>
</dbReference>
<feature type="transmembrane region" description="Helical" evidence="2">
    <location>
        <begin position="53"/>
        <end position="72"/>
    </location>
</feature>
<dbReference type="RefSeq" id="WP_152204696.1">
    <property type="nucleotide sequence ID" value="NZ_VUKF01000068.1"/>
</dbReference>
<organism evidence="3 4">
    <name type="scientific">Georgenia thermotolerans</name>
    <dbReference type="NCBI Taxonomy" id="527326"/>
    <lineage>
        <taxon>Bacteria</taxon>
        <taxon>Bacillati</taxon>
        <taxon>Actinomycetota</taxon>
        <taxon>Actinomycetes</taxon>
        <taxon>Micrococcales</taxon>
        <taxon>Bogoriellaceae</taxon>
        <taxon>Georgenia</taxon>
    </lineage>
</organism>
<keyword evidence="4" id="KW-1185">Reference proteome</keyword>
<keyword evidence="2" id="KW-1133">Transmembrane helix</keyword>
<protein>
    <submittedName>
        <fullName evidence="3">Uncharacterized protein</fullName>
    </submittedName>
</protein>
<feature type="compositionally biased region" description="Low complexity" evidence="1">
    <location>
        <begin position="7"/>
        <end position="21"/>
    </location>
</feature>
<dbReference type="Proteomes" id="UP000451860">
    <property type="component" value="Unassembled WGS sequence"/>
</dbReference>
<comment type="caution">
    <text evidence="3">The sequence shown here is derived from an EMBL/GenBank/DDBJ whole genome shotgun (WGS) entry which is preliminary data.</text>
</comment>
<accession>A0A7J5UK60</accession>
<evidence type="ECO:0000256" key="2">
    <source>
        <dbReference type="SAM" id="Phobius"/>
    </source>
</evidence>
<reference evidence="3 4" key="1">
    <citation type="submission" date="2019-10" db="EMBL/GenBank/DDBJ databases">
        <title>Georgenia wutianyii sp. nov. and Georgenia yuyongxinii sp. nov. isolated from plateau pika (Ochotona curzoniae) in the Qinghai-Tibet plateau of China.</title>
        <authorList>
            <person name="Tian Z."/>
        </authorList>
    </citation>
    <scope>NUCLEOTIDE SEQUENCE [LARGE SCALE GENOMIC DNA]</scope>
    <source>
        <strain evidence="3 4">DSM 21501</strain>
    </source>
</reference>
<sequence length="75" mass="8165">MKPPEPSTSGRSESSHGSQSGNRGPLLVLLLCFAGGIPTFVLFDWLLEQSAWFYVPLALLVIILAVAIKRVLINK</sequence>
<evidence type="ECO:0000256" key="1">
    <source>
        <dbReference type="SAM" id="MobiDB-lite"/>
    </source>
</evidence>
<keyword evidence="2" id="KW-0472">Membrane</keyword>
<proteinExistence type="predicted"/>
<evidence type="ECO:0000313" key="4">
    <source>
        <dbReference type="Proteomes" id="UP000451860"/>
    </source>
</evidence>